<feature type="region of interest" description="Disordered" evidence="1">
    <location>
        <begin position="1"/>
        <end position="24"/>
    </location>
</feature>
<dbReference type="AlphaFoldDB" id="B5R5M5"/>
<feature type="compositionally biased region" description="Polar residues" evidence="1">
    <location>
        <begin position="9"/>
        <end position="24"/>
    </location>
</feature>
<dbReference type="Proteomes" id="UP000008321">
    <property type="component" value="Chromosome"/>
</dbReference>
<gene>
    <name evidence="2" type="ordered locus">SG0273</name>
</gene>
<dbReference type="HOGENOM" id="CLU_129207_0_0_6"/>
<protein>
    <submittedName>
        <fullName evidence="2">Uncharacterized protein</fullName>
    </submittedName>
</protein>
<dbReference type="KEGG" id="seg:SG0273"/>
<sequence>MFSCPPDIASNNIRKSPHSAYSPTDTPGHALPVHGLFIYLSVIRRFPMGLDLYFIKRPAETTADTTRREQDEAVGYYRKFNALLNWIDANAGEVENCTDVPLTRQDLEKLRATLDRLTPENCHDLFPTTEGFFFGSQEYDDSYWSDVENLKQFVQQQLASFDFSTHRLCFHAWW</sequence>
<organism evidence="2 3">
    <name type="scientific">Salmonella gallinarum (strain 287/91 / NCTC 13346)</name>
    <dbReference type="NCBI Taxonomy" id="550538"/>
    <lineage>
        <taxon>Bacteria</taxon>
        <taxon>Pseudomonadati</taxon>
        <taxon>Pseudomonadota</taxon>
        <taxon>Gammaproteobacteria</taxon>
        <taxon>Enterobacterales</taxon>
        <taxon>Enterobacteriaceae</taxon>
        <taxon>Salmonella</taxon>
    </lineage>
</organism>
<evidence type="ECO:0000313" key="3">
    <source>
        <dbReference type="Proteomes" id="UP000008321"/>
    </source>
</evidence>
<reference evidence="2 3" key="1">
    <citation type="journal article" date="2008" name="Genome Res.">
        <title>Comparative genome analysis of Salmonella enteritidis PT4 and Salmonella gallinarum 287/91 provides insights into evolutionary and host adaptation pathways.</title>
        <authorList>
            <person name="Thomson N.R."/>
            <person name="Clayton D.J."/>
            <person name="Windhorst D."/>
            <person name="Vernikos G."/>
            <person name="Davidson S."/>
            <person name="Churcher C."/>
            <person name="Quail M.A."/>
            <person name="Stevens M."/>
            <person name="Jones M.A."/>
            <person name="Watson M."/>
            <person name="Barron A."/>
            <person name="Layton A."/>
            <person name="Pickard D."/>
            <person name="Kingsley R.A."/>
            <person name="Bignell A."/>
            <person name="Clark L."/>
            <person name="Harris B."/>
            <person name="Ormond D."/>
            <person name="Abdellah Z."/>
            <person name="Brooks K."/>
            <person name="Cherevach I."/>
            <person name="Chillingworth T."/>
            <person name="Woodward J."/>
            <person name="Norberczak H."/>
            <person name="Lord A."/>
            <person name="Arrowsmith C."/>
            <person name="Jagels K."/>
            <person name="Moule S."/>
            <person name="Mungall K."/>
            <person name="Sanders M."/>
            <person name="Whitehead S."/>
            <person name="Chabalgoity J.A."/>
            <person name="Maskell D."/>
            <person name="Humphrey T."/>
            <person name="Roberts M."/>
            <person name="Barrow P.A."/>
            <person name="Dougan G."/>
            <person name="Parkhill J."/>
        </authorList>
    </citation>
    <scope>NUCLEOTIDE SEQUENCE [LARGE SCALE GENOMIC DNA]</scope>
    <source>
        <strain evidence="3">287/91 / NCTC 13346</strain>
    </source>
</reference>
<evidence type="ECO:0000313" key="2">
    <source>
        <dbReference type="EMBL" id="CAR36180.1"/>
    </source>
</evidence>
<dbReference type="EMBL" id="AM933173">
    <property type="protein sequence ID" value="CAR36180.1"/>
    <property type="molecule type" value="Genomic_DNA"/>
</dbReference>
<accession>B5R5M5</accession>
<proteinExistence type="predicted"/>
<evidence type="ECO:0000256" key="1">
    <source>
        <dbReference type="SAM" id="MobiDB-lite"/>
    </source>
</evidence>
<name>B5R5M5_SALG2</name>